<comment type="caution">
    <text evidence="4">The sequence shown here is derived from an EMBL/GenBank/DDBJ whole genome shotgun (WGS) entry which is preliminary data.</text>
</comment>
<keyword evidence="2" id="KW-0804">Transcription</keyword>
<comment type="subcellular location">
    <subcellularLocation>
        <location evidence="1">Nucleus</location>
    </subcellularLocation>
</comment>
<sequence>FESLPHHSERWDALFFVGGPVRSLEWCPCPDGAAKRQYAAIYCHKGMDDEHKINKLHTGPVLLQLWDIGNLQCKS</sequence>
<keyword evidence="5" id="KW-1185">Reference proteome</keyword>
<dbReference type="AlphaFoldDB" id="A0ABD0NTV4"/>
<evidence type="ECO:0000313" key="5">
    <source>
        <dbReference type="Proteomes" id="UP001529510"/>
    </source>
</evidence>
<accession>A0ABD0NTV4</accession>
<feature type="non-terminal residue" evidence="4">
    <location>
        <position position="75"/>
    </location>
</feature>
<name>A0ABD0NTV4_CIRMR</name>
<feature type="non-terminal residue" evidence="4">
    <location>
        <position position="1"/>
    </location>
</feature>
<evidence type="ECO:0000256" key="3">
    <source>
        <dbReference type="ARBA" id="ARBA00023242"/>
    </source>
</evidence>
<dbReference type="EMBL" id="JAMKFB020000020">
    <property type="protein sequence ID" value="KAL0164925.1"/>
    <property type="molecule type" value="Genomic_DNA"/>
</dbReference>
<dbReference type="InterPro" id="IPR052416">
    <property type="entry name" value="GTF3C_component"/>
</dbReference>
<gene>
    <name evidence="4" type="ORF">M9458_040678</name>
</gene>
<keyword evidence="3" id="KW-0539">Nucleus</keyword>
<reference evidence="4 5" key="1">
    <citation type="submission" date="2024-05" db="EMBL/GenBank/DDBJ databases">
        <title>Genome sequencing and assembly of Indian major carp, Cirrhinus mrigala (Hamilton, 1822).</title>
        <authorList>
            <person name="Mohindra V."/>
            <person name="Chowdhury L.M."/>
            <person name="Lal K."/>
            <person name="Jena J.K."/>
        </authorList>
    </citation>
    <scope>NUCLEOTIDE SEQUENCE [LARGE SCALE GENOMIC DNA]</scope>
    <source>
        <strain evidence="4">CM1030</strain>
        <tissue evidence="4">Blood</tissue>
    </source>
</reference>
<dbReference type="GO" id="GO:0005634">
    <property type="term" value="C:nucleus"/>
    <property type="evidence" value="ECO:0007669"/>
    <property type="project" value="UniProtKB-SubCell"/>
</dbReference>
<organism evidence="4 5">
    <name type="scientific">Cirrhinus mrigala</name>
    <name type="common">Mrigala</name>
    <dbReference type="NCBI Taxonomy" id="683832"/>
    <lineage>
        <taxon>Eukaryota</taxon>
        <taxon>Metazoa</taxon>
        <taxon>Chordata</taxon>
        <taxon>Craniata</taxon>
        <taxon>Vertebrata</taxon>
        <taxon>Euteleostomi</taxon>
        <taxon>Actinopterygii</taxon>
        <taxon>Neopterygii</taxon>
        <taxon>Teleostei</taxon>
        <taxon>Ostariophysi</taxon>
        <taxon>Cypriniformes</taxon>
        <taxon>Cyprinidae</taxon>
        <taxon>Labeoninae</taxon>
        <taxon>Labeonini</taxon>
        <taxon>Cirrhinus</taxon>
    </lineage>
</organism>
<protein>
    <submittedName>
        <fullName evidence="4">Uncharacterized protein</fullName>
    </submittedName>
</protein>
<evidence type="ECO:0000256" key="2">
    <source>
        <dbReference type="ARBA" id="ARBA00023163"/>
    </source>
</evidence>
<dbReference type="PANTHER" id="PTHR15052">
    <property type="entry name" value="RNA POLYMERASE III TRANSCRIPTION INITIATION FACTOR COMPLEX SUBUNIT"/>
    <property type="match status" value="1"/>
</dbReference>
<evidence type="ECO:0000256" key="1">
    <source>
        <dbReference type="ARBA" id="ARBA00004123"/>
    </source>
</evidence>
<dbReference type="PANTHER" id="PTHR15052:SF2">
    <property type="entry name" value="GENERAL TRANSCRIPTION FACTOR 3C POLYPEPTIDE 2"/>
    <property type="match status" value="1"/>
</dbReference>
<dbReference type="Proteomes" id="UP001529510">
    <property type="component" value="Unassembled WGS sequence"/>
</dbReference>
<evidence type="ECO:0000313" key="4">
    <source>
        <dbReference type="EMBL" id="KAL0164925.1"/>
    </source>
</evidence>
<proteinExistence type="predicted"/>